<dbReference type="EMBL" id="CADEHS020000645">
    <property type="protein sequence ID" value="CAG9956907.1"/>
    <property type="molecule type" value="Genomic_DNA"/>
</dbReference>
<reference evidence="1" key="1">
    <citation type="submission" date="2020-04" db="EMBL/GenBank/DDBJ databases">
        <authorList>
            <person name="Broberg M."/>
        </authorList>
    </citation>
    <scope>NUCLEOTIDE SEQUENCE</scope>
</reference>
<keyword evidence="2" id="KW-1185">Reference proteome</keyword>
<comment type="caution">
    <text evidence="1">The sequence shown here is derived from an EMBL/GenBank/DDBJ whole genome shotgun (WGS) entry which is preliminary data.</text>
</comment>
<sequence>MTEEHSVSPLAFETRLISLYSSGSNMTDSGSFIKVPTSEEEERMRKAADEARRKREESRKKVEMDEAMKKAGGEAQNRRRGEGEGGSGAVAQN</sequence>
<protein>
    <submittedName>
        <fullName evidence="1">Uncharacterized protein</fullName>
    </submittedName>
</protein>
<organism evidence="1 2">
    <name type="scientific">Clonostachys rosea f. rosea IK726</name>
    <dbReference type="NCBI Taxonomy" id="1349383"/>
    <lineage>
        <taxon>Eukaryota</taxon>
        <taxon>Fungi</taxon>
        <taxon>Dikarya</taxon>
        <taxon>Ascomycota</taxon>
        <taxon>Pezizomycotina</taxon>
        <taxon>Sordariomycetes</taxon>
        <taxon>Hypocreomycetidae</taxon>
        <taxon>Hypocreales</taxon>
        <taxon>Bionectriaceae</taxon>
        <taxon>Clonostachys</taxon>
    </lineage>
</organism>
<evidence type="ECO:0000313" key="1">
    <source>
        <dbReference type="EMBL" id="CAG9956907.1"/>
    </source>
</evidence>
<name>A0ACA9UTU6_BIOOC</name>
<gene>
    <name evidence="1" type="ORF">CRV2_00008820</name>
</gene>
<proteinExistence type="predicted"/>
<evidence type="ECO:0000313" key="2">
    <source>
        <dbReference type="Proteomes" id="UP000836387"/>
    </source>
</evidence>
<dbReference type="Proteomes" id="UP000836387">
    <property type="component" value="Unassembled WGS sequence"/>
</dbReference>
<reference evidence="1" key="2">
    <citation type="submission" date="2021-10" db="EMBL/GenBank/DDBJ databases">
        <authorList>
            <person name="Piombo E."/>
        </authorList>
    </citation>
    <scope>NUCLEOTIDE SEQUENCE</scope>
</reference>
<accession>A0ACA9UTU6</accession>